<accession>A0A8H6YWM0</accession>
<gene>
    <name evidence="2" type="ORF">MVEN_00167900</name>
</gene>
<sequence length="222" mass="23653">MASPSPHTLRISLVAPSLYLHSPRTSRLDSTHASPPYYLLTSPRLLPLFLLALLFTPFTCPALSSYARLRSASCLSIYPCSPISLVVCVPSRPHTLYSSSSISRLHLASYRLCIFLQTFHSSPPSLFTAKHYASSSLRNPTLSGGLTDASGGRSSLGCRRLRQAPRGSAPSDSAVKPSGSSGVVAVGVSVFMITGSMVLLVVVLLAGTNSMTRMVGREGGWR</sequence>
<keyword evidence="1" id="KW-1133">Transmembrane helix</keyword>
<proteinExistence type="predicted"/>
<feature type="transmembrane region" description="Helical" evidence="1">
    <location>
        <begin position="45"/>
        <end position="63"/>
    </location>
</feature>
<dbReference type="AlphaFoldDB" id="A0A8H6YWM0"/>
<name>A0A8H6YWM0_9AGAR</name>
<comment type="caution">
    <text evidence="2">The sequence shown here is derived from an EMBL/GenBank/DDBJ whole genome shotgun (WGS) entry which is preliminary data.</text>
</comment>
<evidence type="ECO:0000256" key="1">
    <source>
        <dbReference type="SAM" id="Phobius"/>
    </source>
</evidence>
<dbReference type="EMBL" id="JACAZI010000002">
    <property type="protein sequence ID" value="KAF7368448.1"/>
    <property type="molecule type" value="Genomic_DNA"/>
</dbReference>
<dbReference type="Proteomes" id="UP000620124">
    <property type="component" value="Unassembled WGS sequence"/>
</dbReference>
<keyword evidence="1" id="KW-0472">Membrane</keyword>
<keyword evidence="3" id="KW-1185">Reference proteome</keyword>
<reference evidence="2" key="1">
    <citation type="submission" date="2020-05" db="EMBL/GenBank/DDBJ databases">
        <title>Mycena genomes resolve the evolution of fungal bioluminescence.</title>
        <authorList>
            <person name="Tsai I.J."/>
        </authorList>
    </citation>
    <scope>NUCLEOTIDE SEQUENCE</scope>
    <source>
        <strain evidence="2">CCC161011</strain>
    </source>
</reference>
<organism evidence="2 3">
    <name type="scientific">Mycena venus</name>
    <dbReference type="NCBI Taxonomy" id="2733690"/>
    <lineage>
        <taxon>Eukaryota</taxon>
        <taxon>Fungi</taxon>
        <taxon>Dikarya</taxon>
        <taxon>Basidiomycota</taxon>
        <taxon>Agaricomycotina</taxon>
        <taxon>Agaricomycetes</taxon>
        <taxon>Agaricomycetidae</taxon>
        <taxon>Agaricales</taxon>
        <taxon>Marasmiineae</taxon>
        <taxon>Mycenaceae</taxon>
        <taxon>Mycena</taxon>
    </lineage>
</organism>
<evidence type="ECO:0000313" key="3">
    <source>
        <dbReference type="Proteomes" id="UP000620124"/>
    </source>
</evidence>
<protein>
    <submittedName>
        <fullName evidence="2">Uncharacterized protein</fullName>
    </submittedName>
</protein>
<evidence type="ECO:0000313" key="2">
    <source>
        <dbReference type="EMBL" id="KAF7368448.1"/>
    </source>
</evidence>
<keyword evidence="1" id="KW-0812">Transmembrane</keyword>
<feature type="transmembrane region" description="Helical" evidence="1">
    <location>
        <begin position="183"/>
        <end position="206"/>
    </location>
</feature>